<organism evidence="2 3">
    <name type="scientific">Odynerus spinipes</name>
    <dbReference type="NCBI Taxonomy" id="1348599"/>
    <lineage>
        <taxon>Eukaryota</taxon>
        <taxon>Metazoa</taxon>
        <taxon>Ecdysozoa</taxon>
        <taxon>Arthropoda</taxon>
        <taxon>Hexapoda</taxon>
        <taxon>Insecta</taxon>
        <taxon>Pterygota</taxon>
        <taxon>Neoptera</taxon>
        <taxon>Endopterygota</taxon>
        <taxon>Hymenoptera</taxon>
        <taxon>Apocrita</taxon>
        <taxon>Aculeata</taxon>
        <taxon>Vespoidea</taxon>
        <taxon>Vespidae</taxon>
        <taxon>Eumeninae</taxon>
        <taxon>Odynerus</taxon>
    </lineage>
</organism>
<dbReference type="SUPFAM" id="SSF143875">
    <property type="entry name" value="ERH-like"/>
    <property type="match status" value="1"/>
</dbReference>
<name>A0AAD9RLJ7_9HYME</name>
<evidence type="ECO:0000256" key="1">
    <source>
        <dbReference type="ARBA" id="ARBA00007491"/>
    </source>
</evidence>
<comment type="caution">
    <text evidence="2">The sequence shown here is derived from an EMBL/GenBank/DDBJ whole genome shotgun (WGS) entry which is preliminary data.</text>
</comment>
<accession>A0AAD9RLJ7</accession>
<dbReference type="EMBL" id="JAIFRP010000038">
    <property type="protein sequence ID" value="KAK2581695.1"/>
    <property type="molecule type" value="Genomic_DNA"/>
</dbReference>
<reference evidence="2" key="1">
    <citation type="submission" date="2021-08" db="EMBL/GenBank/DDBJ databases">
        <authorList>
            <person name="Misof B."/>
            <person name="Oliver O."/>
            <person name="Podsiadlowski L."/>
            <person name="Donath A."/>
            <person name="Peters R."/>
            <person name="Mayer C."/>
            <person name="Rust J."/>
            <person name="Gunkel S."/>
            <person name="Lesny P."/>
            <person name="Martin S."/>
            <person name="Oeyen J.P."/>
            <person name="Petersen M."/>
            <person name="Panagiotis P."/>
            <person name="Wilbrandt J."/>
            <person name="Tanja T."/>
        </authorList>
    </citation>
    <scope>NUCLEOTIDE SEQUENCE</scope>
    <source>
        <strain evidence="2">GBR_01_08_01A</strain>
        <tissue evidence="2">Thorax + abdomen</tissue>
    </source>
</reference>
<keyword evidence="3" id="KW-1185">Reference proteome</keyword>
<evidence type="ECO:0000313" key="3">
    <source>
        <dbReference type="Proteomes" id="UP001258017"/>
    </source>
</evidence>
<evidence type="ECO:0000313" key="2">
    <source>
        <dbReference type="EMBL" id="KAK2581695.1"/>
    </source>
</evidence>
<gene>
    <name evidence="2" type="ORF">KPH14_002182</name>
</gene>
<dbReference type="InterPro" id="IPR035912">
    <property type="entry name" value="EHR_sf"/>
</dbReference>
<dbReference type="InterPro" id="IPR000781">
    <property type="entry name" value="ERH"/>
</dbReference>
<dbReference type="Proteomes" id="UP001258017">
    <property type="component" value="Unassembled WGS sequence"/>
</dbReference>
<comment type="similarity">
    <text evidence="1">Belongs to the E(R) family.</text>
</comment>
<dbReference type="PANTHER" id="PTHR12373:SF0">
    <property type="entry name" value="ENHANCER OF RUDIMENTARY HOMOLOG"/>
    <property type="match status" value="1"/>
</dbReference>
<reference evidence="2" key="2">
    <citation type="journal article" date="2023" name="Commun. Biol.">
        <title>Intrasexual cuticular hydrocarbon dimorphism in a wasp sheds light on hydrocarbon biosynthesis genes in Hymenoptera.</title>
        <authorList>
            <person name="Moris V.C."/>
            <person name="Podsiadlowski L."/>
            <person name="Martin S."/>
            <person name="Oeyen J.P."/>
            <person name="Donath A."/>
            <person name="Petersen M."/>
            <person name="Wilbrandt J."/>
            <person name="Misof B."/>
            <person name="Liedtke D."/>
            <person name="Thamm M."/>
            <person name="Scheiner R."/>
            <person name="Schmitt T."/>
            <person name="Niehuis O."/>
        </authorList>
    </citation>
    <scope>NUCLEOTIDE SEQUENCE</scope>
    <source>
        <strain evidence="2">GBR_01_08_01A</strain>
    </source>
</reference>
<dbReference type="PANTHER" id="PTHR12373">
    <property type="entry name" value="ENHANCER OF RUDIMENTARY ERH"/>
    <property type="match status" value="1"/>
</dbReference>
<dbReference type="Gene3D" id="3.30.2260.10">
    <property type="entry name" value="Enhancer of rudimentary"/>
    <property type="match status" value="1"/>
</dbReference>
<protein>
    <recommendedName>
        <fullName evidence="4">Enhancer of rudimentary homolog</fullName>
    </recommendedName>
</protein>
<evidence type="ECO:0008006" key="4">
    <source>
        <dbReference type="Google" id="ProtNLM"/>
    </source>
</evidence>
<proteinExistence type="inferred from homology"/>
<dbReference type="AlphaFoldDB" id="A0AAD9RLJ7"/>
<sequence length="100" mass="11837">MSHTILLIQPGNRPETRTYSDYESVNECMEGVCKIYEEHLKRRNPNTPTITYDISQLFDFVDQIGLRKKYMCYYAELQAIANNSMDCYNMDIRTHLFIVL</sequence>
<dbReference type="Pfam" id="PF01133">
    <property type="entry name" value="ER"/>
    <property type="match status" value="1"/>
</dbReference>